<comment type="subcellular location">
    <subcellularLocation>
        <location evidence="1">Membrane</location>
        <topology evidence="1">Multi-pass membrane protein</topology>
    </subcellularLocation>
</comment>
<dbReference type="Gene3D" id="1.20.1250.20">
    <property type="entry name" value="MFS general substrate transporter like domains"/>
    <property type="match status" value="1"/>
</dbReference>
<feature type="region of interest" description="Disordered" evidence="6">
    <location>
        <begin position="1"/>
        <end position="20"/>
    </location>
</feature>
<dbReference type="GO" id="GO:0016020">
    <property type="term" value="C:membrane"/>
    <property type="evidence" value="ECO:0007669"/>
    <property type="project" value="UniProtKB-SubCell"/>
</dbReference>
<feature type="transmembrane region" description="Helical" evidence="7">
    <location>
        <begin position="547"/>
        <end position="567"/>
    </location>
</feature>
<evidence type="ECO:0000313" key="9">
    <source>
        <dbReference type="RefSeq" id="XP_010933675.2"/>
    </source>
</evidence>
<keyword evidence="3 7" id="KW-0812">Transmembrane</keyword>
<dbReference type="InParanoid" id="A0A6I9RWW8"/>
<dbReference type="RefSeq" id="XP_010933675.2">
    <property type="nucleotide sequence ID" value="XM_010935373.3"/>
</dbReference>
<evidence type="ECO:0000256" key="7">
    <source>
        <dbReference type="SAM" id="Phobius"/>
    </source>
</evidence>
<protein>
    <submittedName>
        <fullName evidence="9">Protein NRT1/ PTR FAMILY 2.11</fullName>
    </submittedName>
</protein>
<feature type="transmembrane region" description="Helical" evidence="7">
    <location>
        <begin position="214"/>
        <end position="234"/>
    </location>
</feature>
<feature type="transmembrane region" description="Helical" evidence="7">
    <location>
        <begin position="464"/>
        <end position="483"/>
    </location>
</feature>
<evidence type="ECO:0000256" key="2">
    <source>
        <dbReference type="ARBA" id="ARBA00005982"/>
    </source>
</evidence>
<feature type="transmembrane region" description="Helical" evidence="7">
    <location>
        <begin position="101"/>
        <end position="121"/>
    </location>
</feature>
<evidence type="ECO:0000256" key="3">
    <source>
        <dbReference type="ARBA" id="ARBA00022692"/>
    </source>
</evidence>
<feature type="transmembrane region" description="Helical" evidence="7">
    <location>
        <begin position="141"/>
        <end position="160"/>
    </location>
</feature>
<feature type="transmembrane region" description="Helical" evidence="7">
    <location>
        <begin position="189"/>
        <end position="208"/>
    </location>
</feature>
<dbReference type="GO" id="GO:0022857">
    <property type="term" value="F:transmembrane transporter activity"/>
    <property type="evidence" value="ECO:0007669"/>
    <property type="project" value="InterPro"/>
</dbReference>
<dbReference type="OrthoDB" id="8904098at2759"/>
<dbReference type="GeneID" id="105054003"/>
<name>A0A6I9RWW8_ELAGV</name>
<evidence type="ECO:0000256" key="1">
    <source>
        <dbReference type="ARBA" id="ARBA00004141"/>
    </source>
</evidence>
<keyword evidence="8" id="KW-1185">Reference proteome</keyword>
<dbReference type="PANTHER" id="PTHR11654">
    <property type="entry name" value="OLIGOPEPTIDE TRANSPORTER-RELATED"/>
    <property type="match status" value="1"/>
</dbReference>
<evidence type="ECO:0000256" key="4">
    <source>
        <dbReference type="ARBA" id="ARBA00022989"/>
    </source>
</evidence>
<accession>A0A6I9RWW8</accession>
<dbReference type="KEGG" id="egu:105054003"/>
<dbReference type="AlphaFoldDB" id="A0A6I9RWW8"/>
<reference evidence="9" key="1">
    <citation type="submission" date="2025-08" db="UniProtKB">
        <authorList>
            <consortium name="RefSeq"/>
        </authorList>
    </citation>
    <scope>IDENTIFICATION</scope>
</reference>
<gene>
    <name evidence="9" type="primary">LOC105054003</name>
</gene>
<dbReference type="Proteomes" id="UP000504607">
    <property type="component" value="Chromosome 1"/>
</dbReference>
<organism evidence="8 9">
    <name type="scientific">Elaeis guineensis var. tenera</name>
    <name type="common">Oil palm</name>
    <dbReference type="NCBI Taxonomy" id="51953"/>
    <lineage>
        <taxon>Eukaryota</taxon>
        <taxon>Viridiplantae</taxon>
        <taxon>Streptophyta</taxon>
        <taxon>Embryophyta</taxon>
        <taxon>Tracheophyta</taxon>
        <taxon>Spermatophyta</taxon>
        <taxon>Magnoliopsida</taxon>
        <taxon>Liliopsida</taxon>
        <taxon>Arecaceae</taxon>
        <taxon>Arecoideae</taxon>
        <taxon>Cocoseae</taxon>
        <taxon>Elaeidinae</taxon>
        <taxon>Elaeis</taxon>
    </lineage>
</organism>
<evidence type="ECO:0000313" key="8">
    <source>
        <dbReference type="Proteomes" id="UP000504607"/>
    </source>
</evidence>
<dbReference type="InterPro" id="IPR000109">
    <property type="entry name" value="POT_fam"/>
</dbReference>
<feature type="transmembrane region" description="Helical" evidence="7">
    <location>
        <begin position="504"/>
        <end position="527"/>
    </location>
</feature>
<sequence length="591" mass="65378">MAADTRGDLETMEESENGTAVEPQVKYRGWKAMPYVIGNETFEKLGNIGMASNLLVYLTTIFHLKSVTAATTLNVFNGTTNLATVIGAFIADSYLGRYTTLGWACIASLMGMLVITLTAGIPELHPAPCIRGQQCMGPTTLQLAILLIGFAFLVIGAGGIRPCNLPFGADQFDPNTGAGKRGINSFFNWYYFTFTIAVAVSSTIIIYIQSEVSWAWGFAIPTILMFLACAFFYLGSKIYVKVRPEGSPFTSIAQVLVVAFRKRRLKLPAEPEKSLFNPPHASSLVSKLPYTNQFNFLDKAAIVSHTDEVGPNGLASNPWRLCSIQQVEEVKCVLRVIPIWSTGIIYYVAFSQQHTYIILQALQFDRHLWRGSFEIPAASFTIFPMLALTIWIPLYDRVIVSRLEKFTGKEGGITLLQRMGIGIIFSVVAMIISAVIEDQRRRHALHRPTIGIAPSGGAVSSMSSLWLIAPLMLLGLSEAFNMVSQLEFYYRQLPENMRSVGGSLLFCGIAISSYLSGLLVTIVHHTTEAYGKENWLAEDLNKGRLDLFYVLIAVIGVVNFFLFLAFAKWYRYKGLDDGSDTDLEGEQVLQC</sequence>
<feature type="transmembrane region" description="Helical" evidence="7">
    <location>
        <begin position="375"/>
        <end position="394"/>
    </location>
</feature>
<comment type="similarity">
    <text evidence="2">Belongs to the major facilitator superfamily. Proton-dependent oligopeptide transporter (POT/PTR) (TC 2.A.17) family.</text>
</comment>
<proteinExistence type="inferred from homology"/>
<dbReference type="InterPro" id="IPR036259">
    <property type="entry name" value="MFS_trans_sf"/>
</dbReference>
<dbReference type="Pfam" id="PF00854">
    <property type="entry name" value="PTR2"/>
    <property type="match status" value="1"/>
</dbReference>
<keyword evidence="5 7" id="KW-0472">Membrane</keyword>
<feature type="transmembrane region" description="Helical" evidence="7">
    <location>
        <begin position="344"/>
        <end position="363"/>
    </location>
</feature>
<evidence type="ECO:0000256" key="6">
    <source>
        <dbReference type="SAM" id="MobiDB-lite"/>
    </source>
</evidence>
<keyword evidence="4 7" id="KW-1133">Transmembrane helix</keyword>
<dbReference type="CDD" id="cd17416">
    <property type="entry name" value="MFS_NPF1_2"/>
    <property type="match status" value="1"/>
</dbReference>
<dbReference type="SUPFAM" id="SSF103473">
    <property type="entry name" value="MFS general substrate transporter"/>
    <property type="match status" value="1"/>
</dbReference>
<feature type="transmembrane region" description="Helical" evidence="7">
    <location>
        <begin position="415"/>
        <end position="436"/>
    </location>
</feature>
<evidence type="ECO:0000256" key="5">
    <source>
        <dbReference type="ARBA" id="ARBA00023136"/>
    </source>
</evidence>